<proteinExistence type="predicted"/>
<dbReference type="AlphaFoldDB" id="A0A3B0VGB4"/>
<sequence length="51" mass="5828">MPPSTMNEFIDYCKKPDSKIFCGFILIHRINPVSEIKNLLQQVETAVFSAL</sequence>
<accession>A0A3B0VGB4</accession>
<evidence type="ECO:0000313" key="1">
    <source>
        <dbReference type="EMBL" id="VAW31096.1"/>
    </source>
</evidence>
<dbReference type="EMBL" id="UOEU01000155">
    <property type="protein sequence ID" value="VAW31096.1"/>
    <property type="molecule type" value="Genomic_DNA"/>
</dbReference>
<protein>
    <submittedName>
        <fullName evidence="1">Uncharacterized protein</fullName>
    </submittedName>
</protein>
<reference evidence="1" key="1">
    <citation type="submission" date="2018-06" db="EMBL/GenBank/DDBJ databases">
        <authorList>
            <person name="Zhirakovskaya E."/>
        </authorList>
    </citation>
    <scope>NUCLEOTIDE SEQUENCE</scope>
</reference>
<name>A0A3B0VGB4_9ZZZZ</name>
<gene>
    <name evidence="1" type="ORF">MNBD_CHLOROFLEXI01-4900</name>
</gene>
<organism evidence="1">
    <name type="scientific">hydrothermal vent metagenome</name>
    <dbReference type="NCBI Taxonomy" id="652676"/>
    <lineage>
        <taxon>unclassified sequences</taxon>
        <taxon>metagenomes</taxon>
        <taxon>ecological metagenomes</taxon>
    </lineage>
</organism>